<feature type="region of interest" description="Disordered" evidence="8">
    <location>
        <begin position="910"/>
        <end position="934"/>
    </location>
</feature>
<dbReference type="Pfam" id="PF01585">
    <property type="entry name" value="G-patch"/>
    <property type="match status" value="1"/>
</dbReference>
<keyword evidence="4" id="KW-0747">Spliceosome</keyword>
<evidence type="ECO:0000256" key="2">
    <source>
        <dbReference type="ARBA" id="ARBA00010900"/>
    </source>
</evidence>
<dbReference type="InterPro" id="IPR022783">
    <property type="entry name" value="GCFC_dom"/>
</dbReference>
<comment type="caution">
    <text evidence="10">The sequence shown here is derived from an EMBL/GenBank/DDBJ whole genome shotgun (WGS) entry which is preliminary data.</text>
</comment>
<reference evidence="10 11" key="1">
    <citation type="submission" date="2024-02" db="EMBL/GenBank/DDBJ databases">
        <title>Discinaceae phylogenomics.</title>
        <authorList>
            <person name="Dirks A.C."/>
            <person name="James T.Y."/>
        </authorList>
    </citation>
    <scope>NUCLEOTIDE SEQUENCE [LARGE SCALE GENOMIC DNA]</scope>
    <source>
        <strain evidence="10 11">ACD0624</strain>
    </source>
</reference>
<protein>
    <recommendedName>
        <fullName evidence="9">G-patch domain-containing protein</fullName>
    </recommendedName>
</protein>
<evidence type="ECO:0000313" key="11">
    <source>
        <dbReference type="Proteomes" id="UP001447188"/>
    </source>
</evidence>
<feature type="coiled-coil region" evidence="7">
    <location>
        <begin position="522"/>
        <end position="549"/>
    </location>
</feature>
<evidence type="ECO:0000256" key="4">
    <source>
        <dbReference type="ARBA" id="ARBA00022728"/>
    </source>
</evidence>
<keyword evidence="7" id="KW-0175">Coiled coil</keyword>
<dbReference type="InterPro" id="IPR045211">
    <property type="entry name" value="TFP11/STIP/Ntr1"/>
</dbReference>
<name>A0ABR3GGH4_9PEZI</name>
<comment type="subcellular location">
    <subcellularLocation>
        <location evidence="1">Nucleus</location>
    </subcellularLocation>
</comment>
<feature type="domain" description="G-patch" evidence="9">
    <location>
        <begin position="336"/>
        <end position="382"/>
    </location>
</feature>
<feature type="region of interest" description="Disordered" evidence="8">
    <location>
        <begin position="375"/>
        <end position="441"/>
    </location>
</feature>
<evidence type="ECO:0000256" key="6">
    <source>
        <dbReference type="ARBA" id="ARBA00023242"/>
    </source>
</evidence>
<dbReference type="Proteomes" id="UP001447188">
    <property type="component" value="Unassembled WGS sequence"/>
</dbReference>
<proteinExistence type="inferred from homology"/>
<dbReference type="Pfam" id="PF12457">
    <property type="entry name" value="TIP_N"/>
    <property type="match status" value="1"/>
</dbReference>
<keyword evidence="6" id="KW-0539">Nucleus</keyword>
<evidence type="ECO:0000256" key="7">
    <source>
        <dbReference type="SAM" id="Coils"/>
    </source>
</evidence>
<evidence type="ECO:0000256" key="1">
    <source>
        <dbReference type="ARBA" id="ARBA00004123"/>
    </source>
</evidence>
<dbReference type="Pfam" id="PF07842">
    <property type="entry name" value="GCFC"/>
    <property type="match status" value="1"/>
</dbReference>
<evidence type="ECO:0000256" key="5">
    <source>
        <dbReference type="ARBA" id="ARBA00023187"/>
    </source>
</evidence>
<accession>A0ABR3GGH4</accession>
<dbReference type="PANTHER" id="PTHR23329">
    <property type="entry name" value="TUFTELIN-INTERACTING PROTEIN 11-RELATED"/>
    <property type="match status" value="1"/>
</dbReference>
<feature type="compositionally biased region" description="Basic and acidic residues" evidence="8">
    <location>
        <begin position="389"/>
        <end position="401"/>
    </location>
</feature>
<dbReference type="PROSITE" id="PS50174">
    <property type="entry name" value="G_PATCH"/>
    <property type="match status" value="1"/>
</dbReference>
<sequence>MAKGKIYGYDSSGSDSSEDEPDLEFPNPAEAADEFSTAHRRKRRRTGQGAKESAALGIFGSESEDEAPAGRAGGARRGGTRLREKGVGFVKQGELVEEEDDDDDGDGDYPENSFAGFAGLRGNAGLGAAASKSEDWDIDEEPARPGLGGHSIMLGAPSDWNTADEEPARPGLGGRSTMLGGPSDWDTADEEPRPGLGGHSTMLGAPADWNTADEEPERPRLGLGGRAFSRFTKAAASRDTSGASTPASIDAHAGLGFQAPSTAPSPRPEPAFEPPLGRGFVSSSAASAAYLPAMNPAPPPSSEAPQVIRPSFTQVRQPRGRGRGDKGSPTTPNVNPDSFAARMMAKMGYQPGQGLGKSGGGILNPIEVKLRPQGAGVGAVREMTPAARAEAKRARRLRGEVVSDSEEEAEKKKKTKQRGSAGSTPGGTPLRAKKKEKTKFRTADEISASARGLEVPVALKSIVDYTGKETKLLASASGVMARDPSLEDESMKIAKRARRDLESFAGEWKGLEDRKTYIEKEEKSLNVELDEQAEEIKRLQGMVEMVRDLQGLALERSSDSIEGVVSKLEVLQLEYKREIDNHDLSEVAVGALHPLFRQELASWSPLADPFLFFEHFSRLRAILHIRTREDAESEYARHGFIAKSKHTTHYESMLYSLWLPKIRSAINNDWDVHKPAPVISLLEVWSSILPPFIHANILTQLILPKLRAGVSDWNPRGGKRRRSRQPPHTWVFQWLPHLGTHMEELLRDVRRKLGVVLDSWDLSQGTVDGLDAWQSVFGPGELEKLLVRHLLPRLALHLRTDFDVNPADQQLKSLETVLAWLPHFRISTYAHLLTAEFFPKWIHVLHQWLTANPDFDEVRQWYSFWQDVFPPELRAAPAVRAGFVAGLDMMNRALDLGVDASARLAAPAAGPARPEKVVAPPSSSRMGRQEPPPETTFRDALEDWAAEHNLLLIPLRKAHEATGVPLFRITASASGSGGVVVYFSGDVVWAQERRNREVWVPLGLEDVLARVEGK</sequence>
<feature type="compositionally biased region" description="Low complexity" evidence="8">
    <location>
        <begin position="114"/>
        <end position="130"/>
    </location>
</feature>
<dbReference type="InterPro" id="IPR000467">
    <property type="entry name" value="G_patch_dom"/>
</dbReference>
<gene>
    <name evidence="10" type="ORF">Q9L58_005974</name>
</gene>
<dbReference type="InterPro" id="IPR022159">
    <property type="entry name" value="STIP/TFIP11_N"/>
</dbReference>
<keyword evidence="3" id="KW-0507">mRNA processing</keyword>
<evidence type="ECO:0000256" key="3">
    <source>
        <dbReference type="ARBA" id="ARBA00022664"/>
    </source>
</evidence>
<organism evidence="10 11">
    <name type="scientific">Discina gigas</name>
    <dbReference type="NCBI Taxonomy" id="1032678"/>
    <lineage>
        <taxon>Eukaryota</taxon>
        <taxon>Fungi</taxon>
        <taxon>Dikarya</taxon>
        <taxon>Ascomycota</taxon>
        <taxon>Pezizomycotina</taxon>
        <taxon>Pezizomycetes</taxon>
        <taxon>Pezizales</taxon>
        <taxon>Discinaceae</taxon>
        <taxon>Discina</taxon>
    </lineage>
</organism>
<keyword evidence="11" id="KW-1185">Reference proteome</keyword>
<dbReference type="PANTHER" id="PTHR23329:SF1">
    <property type="entry name" value="TUFTELIN-INTERACTING PROTEIN 11"/>
    <property type="match status" value="1"/>
</dbReference>
<evidence type="ECO:0000256" key="8">
    <source>
        <dbReference type="SAM" id="MobiDB-lite"/>
    </source>
</evidence>
<evidence type="ECO:0000313" key="10">
    <source>
        <dbReference type="EMBL" id="KAL0635045.1"/>
    </source>
</evidence>
<dbReference type="EMBL" id="JBBBZM010000078">
    <property type="protein sequence ID" value="KAL0635045.1"/>
    <property type="molecule type" value="Genomic_DNA"/>
</dbReference>
<keyword evidence="5" id="KW-0508">mRNA splicing</keyword>
<comment type="similarity">
    <text evidence="2">Belongs to the TFP11/STIP family.</text>
</comment>
<feature type="compositionally biased region" description="Polar residues" evidence="8">
    <location>
        <begin position="238"/>
        <end position="247"/>
    </location>
</feature>
<feature type="region of interest" description="Disordered" evidence="8">
    <location>
        <begin position="1"/>
        <end position="279"/>
    </location>
</feature>
<feature type="compositionally biased region" description="Pro residues" evidence="8">
    <location>
        <begin position="263"/>
        <end position="273"/>
    </location>
</feature>
<feature type="compositionally biased region" description="Acidic residues" evidence="8">
    <location>
        <begin position="95"/>
        <end position="109"/>
    </location>
</feature>
<evidence type="ECO:0000259" key="9">
    <source>
        <dbReference type="PROSITE" id="PS50174"/>
    </source>
</evidence>
<dbReference type="SMART" id="SM00443">
    <property type="entry name" value="G_patch"/>
    <property type="match status" value="1"/>
</dbReference>
<feature type="region of interest" description="Disordered" evidence="8">
    <location>
        <begin position="291"/>
        <end position="340"/>
    </location>
</feature>